<evidence type="ECO:0000256" key="2">
    <source>
        <dbReference type="ARBA" id="ARBA00022884"/>
    </source>
</evidence>
<dbReference type="SMART" id="SM00358">
    <property type="entry name" value="DSRM"/>
    <property type="match status" value="2"/>
</dbReference>
<dbReference type="Gene3D" id="3.30.160.20">
    <property type="match status" value="2"/>
</dbReference>
<organism evidence="5 6">
    <name type="scientific">Quercus suber</name>
    <name type="common">Cork oak</name>
    <dbReference type="NCBI Taxonomy" id="58331"/>
    <lineage>
        <taxon>Eukaryota</taxon>
        <taxon>Viridiplantae</taxon>
        <taxon>Streptophyta</taxon>
        <taxon>Embryophyta</taxon>
        <taxon>Tracheophyta</taxon>
        <taxon>Spermatophyta</taxon>
        <taxon>Magnoliopsida</taxon>
        <taxon>eudicotyledons</taxon>
        <taxon>Gunneridae</taxon>
        <taxon>Pentapetalae</taxon>
        <taxon>rosids</taxon>
        <taxon>fabids</taxon>
        <taxon>Fagales</taxon>
        <taxon>Fagaceae</taxon>
        <taxon>Quercus</taxon>
    </lineage>
</organism>
<evidence type="ECO:0000259" key="4">
    <source>
        <dbReference type="SMART" id="SM00358"/>
    </source>
</evidence>
<sequence length="557" mass="60048">MSVVWNSYKGDLRTSIWVKRNQKEHILSLPGGSRVHTNPVEYKGSLRKSRWVRLREHVVGPPSGSRVHLLPVVGSDSEWASRERSIKLPTVGLSMKSKLAHLDSGSTQLTKANFSSPSSHEMGESSETMAEASSDEPKPPMLTGEVADRQAVPPMVVQSSCVSGTSSDSLTVGRTEAVYSFLDGFNSDGLEVPQMVAGNGSLCLRVAPIELGCSLSDGFSSDGHTGTQMVLGCEGVSSGDSVMPQGRADGVATSFSMGFFLAAALHRMLGAGLVDYGIHGVVNAGRGSRVHLSQGVDDKCTRQIVVTETDQAKLALIESKSVFGISDLGGSMEEGGAISEVACLGEEESWTDCNPISTIVPPGLDLEVFFETFVDGICVGLQEQFMYKNRLQEYAQRSAIQLPVYKTVNEGSQHAPMFRSIVIYTSPNTFLKSKIAEQDVSKLALEHISKKIKDERCPLTPPICENTVFCKSILNEFAVKMNLQKPIYNTVQTEGLPAVFISSVVFNGVCYNGEPGGKKKEAEQLAARAVILSHLGKLYSAFHKVKDRSHANISAVP</sequence>
<dbReference type="PANTHER" id="PTHR46031">
    <property type="match status" value="1"/>
</dbReference>
<evidence type="ECO:0000256" key="3">
    <source>
        <dbReference type="SAM" id="MobiDB-lite"/>
    </source>
</evidence>
<feature type="domain" description="DRBM" evidence="4">
    <location>
        <begin position="470"/>
        <end position="535"/>
    </location>
</feature>
<reference evidence="5 6" key="1">
    <citation type="journal article" date="2018" name="Sci. Data">
        <title>The draft genome sequence of cork oak.</title>
        <authorList>
            <person name="Ramos A.M."/>
            <person name="Usie A."/>
            <person name="Barbosa P."/>
            <person name="Barros P.M."/>
            <person name="Capote T."/>
            <person name="Chaves I."/>
            <person name="Simoes F."/>
            <person name="Abreu I."/>
            <person name="Carrasquinho I."/>
            <person name="Faro C."/>
            <person name="Guimaraes J.B."/>
            <person name="Mendonca D."/>
            <person name="Nobrega F."/>
            <person name="Rodrigues L."/>
            <person name="Saibo N.J.M."/>
            <person name="Varela M.C."/>
            <person name="Egas C."/>
            <person name="Matos J."/>
            <person name="Miguel C.M."/>
            <person name="Oliveira M.M."/>
            <person name="Ricardo C.P."/>
            <person name="Goncalves S."/>
        </authorList>
    </citation>
    <scope>NUCLEOTIDE SEQUENCE [LARGE SCALE GENOMIC DNA]</scope>
    <source>
        <strain evidence="6">cv. HL8</strain>
    </source>
</reference>
<dbReference type="InterPro" id="IPR014720">
    <property type="entry name" value="dsRBD_dom"/>
</dbReference>
<dbReference type="PANTHER" id="PTHR46031:SF37">
    <property type="entry name" value="DRBM DOMAIN-CONTAINING PROTEIN"/>
    <property type="match status" value="1"/>
</dbReference>
<name>A0AAW0LGA0_QUESU</name>
<dbReference type="EMBL" id="PKMF04000107">
    <property type="protein sequence ID" value="KAK7849942.1"/>
    <property type="molecule type" value="Genomic_DNA"/>
</dbReference>
<gene>
    <name evidence="5" type="primary">DRB1_5</name>
    <name evidence="5" type="ORF">CFP56_001944</name>
</gene>
<evidence type="ECO:0000313" key="6">
    <source>
        <dbReference type="Proteomes" id="UP000237347"/>
    </source>
</evidence>
<dbReference type="SUPFAM" id="SSF54768">
    <property type="entry name" value="dsRNA-binding domain-like"/>
    <property type="match status" value="2"/>
</dbReference>
<keyword evidence="1" id="KW-0677">Repeat</keyword>
<accession>A0AAW0LGA0</accession>
<dbReference type="Proteomes" id="UP000237347">
    <property type="component" value="Unassembled WGS sequence"/>
</dbReference>
<protein>
    <submittedName>
        <fullName evidence="5">Double-stranded rna-binding protein 1</fullName>
    </submittedName>
</protein>
<evidence type="ECO:0000256" key="1">
    <source>
        <dbReference type="ARBA" id="ARBA00022737"/>
    </source>
</evidence>
<feature type="region of interest" description="Disordered" evidence="3">
    <location>
        <begin position="108"/>
        <end position="138"/>
    </location>
</feature>
<dbReference type="AlphaFoldDB" id="A0AAW0LGA0"/>
<comment type="caution">
    <text evidence="5">The sequence shown here is derived from an EMBL/GenBank/DDBJ whole genome shotgun (WGS) entry which is preliminary data.</text>
</comment>
<dbReference type="Pfam" id="PF00035">
    <property type="entry name" value="dsrm"/>
    <property type="match status" value="2"/>
</dbReference>
<dbReference type="GO" id="GO:0003723">
    <property type="term" value="F:RNA binding"/>
    <property type="evidence" value="ECO:0007669"/>
    <property type="project" value="UniProtKB-KW"/>
</dbReference>
<proteinExistence type="predicted"/>
<feature type="domain" description="DRBM" evidence="4">
    <location>
        <begin position="387"/>
        <end position="449"/>
    </location>
</feature>
<keyword evidence="6" id="KW-1185">Reference proteome</keyword>
<keyword evidence="2" id="KW-0694">RNA-binding</keyword>
<evidence type="ECO:0000313" key="5">
    <source>
        <dbReference type="EMBL" id="KAK7849942.1"/>
    </source>
</evidence>